<dbReference type="PANTHER" id="PTHR16222:SF24">
    <property type="entry name" value="ADP-RIBOSYLHYDROLASE ARH3"/>
    <property type="match status" value="1"/>
</dbReference>
<dbReference type="AlphaFoldDB" id="A0A7W8LMI9"/>
<feature type="binding site" evidence="3">
    <location>
        <position position="54"/>
    </location>
    <ligand>
        <name>Mg(2+)</name>
        <dbReference type="ChEBI" id="CHEBI:18420"/>
        <label>1</label>
    </ligand>
</feature>
<gene>
    <name evidence="4" type="ORF">HNP76_001945</name>
</gene>
<keyword evidence="2 4" id="KW-0378">Hydrolase</keyword>
<feature type="binding site" evidence="3">
    <location>
        <position position="274"/>
    </location>
    <ligand>
        <name>Mg(2+)</name>
        <dbReference type="ChEBI" id="CHEBI:18420"/>
        <label>1</label>
    </ligand>
</feature>
<evidence type="ECO:0000256" key="1">
    <source>
        <dbReference type="ARBA" id="ARBA00010702"/>
    </source>
</evidence>
<dbReference type="EMBL" id="JACHFQ010000006">
    <property type="protein sequence ID" value="MBB5226564.1"/>
    <property type="molecule type" value="Genomic_DNA"/>
</dbReference>
<feature type="binding site" evidence="3">
    <location>
        <position position="56"/>
    </location>
    <ligand>
        <name>Mg(2+)</name>
        <dbReference type="ChEBI" id="CHEBI:18420"/>
        <label>1</label>
    </ligand>
</feature>
<keyword evidence="5" id="KW-1185">Reference proteome</keyword>
<dbReference type="InterPro" id="IPR050792">
    <property type="entry name" value="ADP-ribosylglycohydrolase"/>
</dbReference>
<evidence type="ECO:0000313" key="4">
    <source>
        <dbReference type="EMBL" id="MBB5226564.1"/>
    </source>
</evidence>
<comment type="cofactor">
    <cofactor evidence="3">
        <name>Mg(2+)</name>
        <dbReference type="ChEBI" id="CHEBI:18420"/>
    </cofactor>
    <text evidence="3">Binds 2 magnesium ions per subunit.</text>
</comment>
<name>A0A7W8LMI9_9SPIR</name>
<evidence type="ECO:0000256" key="3">
    <source>
        <dbReference type="PIRSR" id="PIRSR605502-1"/>
    </source>
</evidence>
<dbReference type="PANTHER" id="PTHR16222">
    <property type="entry name" value="ADP-RIBOSYLGLYCOHYDROLASE"/>
    <property type="match status" value="1"/>
</dbReference>
<feature type="binding site" evidence="3">
    <location>
        <position position="277"/>
    </location>
    <ligand>
        <name>Mg(2+)</name>
        <dbReference type="ChEBI" id="CHEBI:18420"/>
        <label>1</label>
    </ligand>
</feature>
<proteinExistence type="inferred from homology"/>
<organism evidence="4 5">
    <name type="scientific">Treponema ruminis</name>
    <dbReference type="NCBI Taxonomy" id="744515"/>
    <lineage>
        <taxon>Bacteria</taxon>
        <taxon>Pseudomonadati</taxon>
        <taxon>Spirochaetota</taxon>
        <taxon>Spirochaetia</taxon>
        <taxon>Spirochaetales</taxon>
        <taxon>Treponemataceae</taxon>
        <taxon>Treponema</taxon>
    </lineage>
</organism>
<accession>A0A7W8LMI9</accession>
<sequence>MVMKEKIRNTLYGAIVADALGVPVEFKDRGYLKKNPITDMIGYETYNLPKGSWSDDSSMTLCLAESIGRLKGIDYEDVMKNFVSWFDKGKFTPDGKLFDIGMACRKSIVNFMDKTPALECGQKSEWDNGNGSLMRISPLPLYLYQKFGSDAMSKEEAFELIHNVSRLTHGHKISLIGCDIYCAVMIEILNGAKKEELLQKALPKIGDYVRHNPLYTPALAKYDRITHMSFARLSEDKIKSSGYVVDTLEAALWCFLTTENYRDCVLKAVNLGSDTDTVACVAGSISGLYYGGIPTDWIEAIRNRKLVNKVIDKFTNVIFEEK</sequence>
<dbReference type="Gene3D" id="1.10.4080.10">
    <property type="entry name" value="ADP-ribosylation/Crystallin J1"/>
    <property type="match status" value="1"/>
</dbReference>
<dbReference type="GO" id="GO:0016787">
    <property type="term" value="F:hydrolase activity"/>
    <property type="evidence" value="ECO:0007669"/>
    <property type="project" value="UniProtKB-KW"/>
</dbReference>
<comment type="caution">
    <text evidence="4">The sequence shown here is derived from an EMBL/GenBank/DDBJ whole genome shotgun (WGS) entry which is preliminary data.</text>
</comment>
<evidence type="ECO:0000313" key="5">
    <source>
        <dbReference type="Proteomes" id="UP000518887"/>
    </source>
</evidence>
<dbReference type="InterPro" id="IPR036705">
    <property type="entry name" value="Ribosyl_crysJ1_sf"/>
</dbReference>
<feature type="binding site" evidence="3">
    <location>
        <position position="55"/>
    </location>
    <ligand>
        <name>Mg(2+)</name>
        <dbReference type="ChEBI" id="CHEBI:18420"/>
        <label>1</label>
    </ligand>
</feature>
<dbReference type="Proteomes" id="UP000518887">
    <property type="component" value="Unassembled WGS sequence"/>
</dbReference>
<dbReference type="Pfam" id="PF03747">
    <property type="entry name" value="ADP_ribosyl_GH"/>
    <property type="match status" value="1"/>
</dbReference>
<reference evidence="4 5" key="1">
    <citation type="submission" date="2020-08" db="EMBL/GenBank/DDBJ databases">
        <title>Genomic Encyclopedia of Type Strains, Phase IV (KMG-IV): sequencing the most valuable type-strain genomes for metagenomic binning, comparative biology and taxonomic classification.</title>
        <authorList>
            <person name="Goeker M."/>
        </authorList>
    </citation>
    <scope>NUCLEOTIDE SEQUENCE [LARGE SCALE GENOMIC DNA]</scope>
    <source>
        <strain evidence="4 5">DSM 103462</strain>
    </source>
</reference>
<keyword evidence="3" id="KW-0479">Metal-binding</keyword>
<keyword evidence="3" id="KW-0460">Magnesium</keyword>
<dbReference type="SUPFAM" id="SSF101478">
    <property type="entry name" value="ADP-ribosylglycohydrolase"/>
    <property type="match status" value="1"/>
</dbReference>
<comment type="similarity">
    <text evidence="1">Belongs to the ADP-ribosylglycohydrolase family.</text>
</comment>
<dbReference type="InterPro" id="IPR005502">
    <property type="entry name" value="Ribosyl_crysJ1"/>
</dbReference>
<dbReference type="GO" id="GO:0046872">
    <property type="term" value="F:metal ion binding"/>
    <property type="evidence" value="ECO:0007669"/>
    <property type="project" value="UniProtKB-KW"/>
</dbReference>
<feature type="binding site" evidence="3">
    <location>
        <position position="276"/>
    </location>
    <ligand>
        <name>Mg(2+)</name>
        <dbReference type="ChEBI" id="CHEBI:18420"/>
        <label>1</label>
    </ligand>
</feature>
<evidence type="ECO:0000256" key="2">
    <source>
        <dbReference type="ARBA" id="ARBA00022801"/>
    </source>
</evidence>
<protein>
    <submittedName>
        <fullName evidence="4">ADP-ribosylglycohydrolase</fullName>
    </submittedName>
</protein>